<evidence type="ECO:0000256" key="3">
    <source>
        <dbReference type="ARBA" id="ARBA00008178"/>
    </source>
</evidence>
<keyword evidence="11" id="KW-1185">Reference proteome</keyword>
<protein>
    <recommendedName>
        <fullName evidence="5 8">dTDP-glucose 4,6-dehydratase</fullName>
        <ecNumber evidence="4 8">4.2.1.46</ecNumber>
    </recommendedName>
</protein>
<dbReference type="InterPro" id="IPR036291">
    <property type="entry name" value="NAD(P)-bd_dom_sf"/>
</dbReference>
<evidence type="ECO:0000256" key="8">
    <source>
        <dbReference type="RuleBase" id="RU004473"/>
    </source>
</evidence>
<dbReference type="CDD" id="cd05246">
    <property type="entry name" value="dTDP_GD_SDR_e"/>
    <property type="match status" value="1"/>
</dbReference>
<evidence type="ECO:0000313" key="10">
    <source>
        <dbReference type="EMBL" id="SMC06020.1"/>
    </source>
</evidence>
<dbReference type="EMBL" id="FWWY01000001">
    <property type="protein sequence ID" value="SMC06020.1"/>
    <property type="molecule type" value="Genomic_DNA"/>
</dbReference>
<feature type="domain" description="NAD(P)-binding" evidence="9">
    <location>
        <begin position="24"/>
        <end position="328"/>
    </location>
</feature>
<evidence type="ECO:0000256" key="7">
    <source>
        <dbReference type="ARBA" id="ARBA00023239"/>
    </source>
</evidence>
<organism evidence="10 11">
    <name type="scientific">Sulfobacillus thermosulfidooxidans (strain DSM 9293 / VKM B-1269 / AT-1)</name>
    <dbReference type="NCBI Taxonomy" id="929705"/>
    <lineage>
        <taxon>Bacteria</taxon>
        <taxon>Bacillati</taxon>
        <taxon>Bacillota</taxon>
        <taxon>Clostridia</taxon>
        <taxon>Eubacteriales</taxon>
        <taxon>Clostridiales Family XVII. Incertae Sedis</taxon>
        <taxon>Sulfobacillus</taxon>
    </lineage>
</organism>
<dbReference type="GO" id="GO:0009225">
    <property type="term" value="P:nucleotide-sugar metabolic process"/>
    <property type="evidence" value="ECO:0007669"/>
    <property type="project" value="InterPro"/>
</dbReference>
<evidence type="ECO:0000256" key="4">
    <source>
        <dbReference type="ARBA" id="ARBA00011990"/>
    </source>
</evidence>
<dbReference type="Gene3D" id="3.90.25.10">
    <property type="entry name" value="UDP-galactose 4-epimerase, domain 1"/>
    <property type="match status" value="1"/>
</dbReference>
<comment type="cofactor">
    <cofactor evidence="2 8">
        <name>NAD(+)</name>
        <dbReference type="ChEBI" id="CHEBI:57540"/>
    </cofactor>
</comment>
<dbReference type="EC" id="4.2.1.46" evidence="4 8"/>
<accession>A0A1W1WJ12</accession>
<dbReference type="SUPFAM" id="SSF51735">
    <property type="entry name" value="NAD(P)-binding Rossmann-fold domains"/>
    <property type="match status" value="1"/>
</dbReference>
<dbReference type="Pfam" id="PF16363">
    <property type="entry name" value="GDP_Man_Dehyd"/>
    <property type="match status" value="1"/>
</dbReference>
<evidence type="ECO:0000313" key="11">
    <source>
        <dbReference type="Proteomes" id="UP000192660"/>
    </source>
</evidence>
<dbReference type="NCBIfam" id="TIGR01181">
    <property type="entry name" value="dTDP_gluc_dehyt"/>
    <property type="match status" value="1"/>
</dbReference>
<evidence type="ECO:0000256" key="1">
    <source>
        <dbReference type="ARBA" id="ARBA00001539"/>
    </source>
</evidence>
<reference evidence="11" key="1">
    <citation type="submission" date="2017-04" db="EMBL/GenBank/DDBJ databases">
        <authorList>
            <person name="Varghese N."/>
            <person name="Submissions S."/>
        </authorList>
    </citation>
    <scope>NUCLEOTIDE SEQUENCE [LARGE SCALE GENOMIC DNA]</scope>
    <source>
        <strain evidence="11">DSM 9293</strain>
    </source>
</reference>
<sequence length="365" mass="41015">MMKPSDLIGQPKIDKEEATAMRVMITGGLGFIGSQMVRYLLETVPDIHIINVDALTYAGNLENLKDYENDPRYEWVHASIGDQATLDRVLAENPVDVIINFAAESHVDRSILSAAPFVTTNVLGTQVLLELARTHHVPRFLQVSTDEVYGSLPLGGSNWFSETSPLTPNSPYAASKAAADFLCLAAFRTYGQDVVITRCSNNYGPYQFPEKLIPLFITNGLEGKTWPLYGDGQNVRDWLHVSDHVRALWMVALQGKSGQIYNIGGHNEKSNREVAEALADILHLPYSVITPVADRLGHDRRYAIDSQKITKELGWHPLVDWEQGLRDTVQWYKDHEAWWKAIKTGAYLEYYQQQYGPLRKDSPSA</sequence>
<dbReference type="Proteomes" id="UP000192660">
    <property type="component" value="Unassembled WGS sequence"/>
</dbReference>
<name>A0A1W1WJ12_SULTA</name>
<proteinExistence type="inferred from homology"/>
<dbReference type="STRING" id="28034.BFX07_12250"/>
<dbReference type="GO" id="GO:0008460">
    <property type="term" value="F:dTDP-glucose 4,6-dehydratase activity"/>
    <property type="evidence" value="ECO:0007669"/>
    <property type="project" value="UniProtKB-EC"/>
</dbReference>
<comment type="catalytic activity">
    <reaction evidence="1 8">
        <text>dTDP-alpha-D-glucose = dTDP-4-dehydro-6-deoxy-alpha-D-glucose + H2O</text>
        <dbReference type="Rhea" id="RHEA:17221"/>
        <dbReference type="ChEBI" id="CHEBI:15377"/>
        <dbReference type="ChEBI" id="CHEBI:57477"/>
        <dbReference type="ChEBI" id="CHEBI:57649"/>
        <dbReference type="EC" id="4.2.1.46"/>
    </reaction>
</comment>
<keyword evidence="7 8" id="KW-0456">Lyase</keyword>
<gene>
    <name evidence="10" type="ORF">SAMN00768000_2591</name>
</gene>
<dbReference type="PANTHER" id="PTHR43000">
    <property type="entry name" value="DTDP-D-GLUCOSE 4,6-DEHYDRATASE-RELATED"/>
    <property type="match status" value="1"/>
</dbReference>
<dbReference type="Gene3D" id="3.40.50.720">
    <property type="entry name" value="NAD(P)-binding Rossmann-like Domain"/>
    <property type="match status" value="1"/>
</dbReference>
<evidence type="ECO:0000256" key="6">
    <source>
        <dbReference type="ARBA" id="ARBA00023027"/>
    </source>
</evidence>
<evidence type="ECO:0000259" key="9">
    <source>
        <dbReference type="Pfam" id="PF16363"/>
    </source>
</evidence>
<dbReference type="AlphaFoldDB" id="A0A1W1WJ12"/>
<keyword evidence="6" id="KW-0520">NAD</keyword>
<comment type="similarity">
    <text evidence="3 8">Belongs to the NAD(P)-dependent epimerase/dehydratase family. dTDP-glucose dehydratase subfamily.</text>
</comment>
<dbReference type="InterPro" id="IPR016040">
    <property type="entry name" value="NAD(P)-bd_dom"/>
</dbReference>
<evidence type="ECO:0000256" key="2">
    <source>
        <dbReference type="ARBA" id="ARBA00001911"/>
    </source>
</evidence>
<evidence type="ECO:0000256" key="5">
    <source>
        <dbReference type="ARBA" id="ARBA00016977"/>
    </source>
</evidence>
<dbReference type="InterPro" id="IPR005888">
    <property type="entry name" value="dTDP_Gluc_deHydtase"/>
</dbReference>